<organism evidence="1 2">
    <name type="scientific">Mytilus coruscus</name>
    <name type="common">Sea mussel</name>
    <dbReference type="NCBI Taxonomy" id="42192"/>
    <lineage>
        <taxon>Eukaryota</taxon>
        <taxon>Metazoa</taxon>
        <taxon>Spiralia</taxon>
        <taxon>Lophotrochozoa</taxon>
        <taxon>Mollusca</taxon>
        <taxon>Bivalvia</taxon>
        <taxon>Autobranchia</taxon>
        <taxon>Pteriomorphia</taxon>
        <taxon>Mytilida</taxon>
        <taxon>Mytiloidea</taxon>
        <taxon>Mytilidae</taxon>
        <taxon>Mytilinae</taxon>
        <taxon>Mytilus</taxon>
    </lineage>
</organism>
<reference evidence="1 2" key="1">
    <citation type="submission" date="2020-06" db="EMBL/GenBank/DDBJ databases">
        <authorList>
            <person name="Li R."/>
            <person name="Bekaert M."/>
        </authorList>
    </citation>
    <scope>NUCLEOTIDE SEQUENCE [LARGE SCALE GENOMIC DNA]</scope>
    <source>
        <strain evidence="2">wild</strain>
    </source>
</reference>
<proteinExistence type="predicted"/>
<protein>
    <submittedName>
        <fullName evidence="1">Uncharacterized protein</fullName>
    </submittedName>
</protein>
<dbReference type="Proteomes" id="UP000507470">
    <property type="component" value="Unassembled WGS sequence"/>
</dbReference>
<dbReference type="AlphaFoldDB" id="A0A6J8DS10"/>
<name>A0A6J8DS10_MYTCO</name>
<sequence length="196" mass="22823">MQERLLSMIHSDVRTSVIKAHSDGRMSVINDIFQCKNVCCQSLFRWKNVCYQWYIPIHTASSTVLDFHHYRACEQSFIKFHSTLNKGNRKRNIKYNENNFEQICADFSQSSQGEMNDVVKQIEKNVLKVREQLGQIGVAEGGAEQVDGLRVWNFKQSMCRKHPAHVLDFYKNLTVGILNDDLSCYRGNKREEMHDS</sequence>
<evidence type="ECO:0000313" key="1">
    <source>
        <dbReference type="EMBL" id="CAC5410836.1"/>
    </source>
</evidence>
<accession>A0A6J8DS10</accession>
<keyword evidence="2" id="KW-1185">Reference proteome</keyword>
<evidence type="ECO:0000313" key="2">
    <source>
        <dbReference type="Proteomes" id="UP000507470"/>
    </source>
</evidence>
<gene>
    <name evidence="1" type="ORF">MCOR_43994</name>
</gene>
<dbReference type="EMBL" id="CACVKT020007808">
    <property type="protein sequence ID" value="CAC5410836.1"/>
    <property type="molecule type" value="Genomic_DNA"/>
</dbReference>